<dbReference type="Gene3D" id="3.60.15.10">
    <property type="entry name" value="Ribonuclease Z/Hydroxyacylglutathione hydrolase-like"/>
    <property type="match status" value="1"/>
</dbReference>
<evidence type="ECO:0000256" key="10">
    <source>
        <dbReference type="SAM" id="SignalP"/>
    </source>
</evidence>
<dbReference type="RefSeq" id="WP_199020657.1">
    <property type="nucleotide sequence ID" value="NZ_JAELUP010000103.1"/>
</dbReference>
<reference evidence="12" key="1">
    <citation type="submission" date="2020-12" db="EMBL/GenBank/DDBJ databases">
        <authorList>
            <person name="Huq M.A."/>
        </authorList>
    </citation>
    <scope>NUCLEOTIDE SEQUENCE</scope>
    <source>
        <strain evidence="12">MAHUQ-46</strain>
    </source>
</reference>
<name>A0A934J575_9BACL</name>
<feature type="transmembrane region" description="Helical" evidence="9">
    <location>
        <begin position="342"/>
        <end position="359"/>
    </location>
</feature>
<accession>A0A934J575</accession>
<dbReference type="InterPro" id="IPR025405">
    <property type="entry name" value="DUF4131"/>
</dbReference>
<feature type="transmembrane region" description="Helical" evidence="9">
    <location>
        <begin position="30"/>
        <end position="47"/>
    </location>
</feature>
<feature type="chain" id="PRO_5037205461" evidence="10">
    <location>
        <begin position="21"/>
        <end position="890"/>
    </location>
</feature>
<evidence type="ECO:0000256" key="2">
    <source>
        <dbReference type="ARBA" id="ARBA00022475"/>
    </source>
</evidence>
<dbReference type="Pfam" id="PF13567">
    <property type="entry name" value="DUF4131"/>
    <property type="match status" value="1"/>
</dbReference>
<evidence type="ECO:0000256" key="1">
    <source>
        <dbReference type="ARBA" id="ARBA00004651"/>
    </source>
</evidence>
<evidence type="ECO:0000259" key="11">
    <source>
        <dbReference type="SMART" id="SM00849"/>
    </source>
</evidence>
<evidence type="ECO:0000313" key="12">
    <source>
        <dbReference type="EMBL" id="MBJ6363075.1"/>
    </source>
</evidence>
<dbReference type="NCBIfam" id="TIGR00360">
    <property type="entry name" value="ComEC_N-term"/>
    <property type="match status" value="1"/>
</dbReference>
<comment type="function">
    <text evidence="7">Counteracts the endogenous Pycsar antiviral defense system. Phosphodiesterase that enables metal-dependent hydrolysis of host cyclic nucleotide Pycsar defense signals such as cCMP and cUMP.</text>
</comment>
<evidence type="ECO:0000313" key="13">
    <source>
        <dbReference type="Proteomes" id="UP000640274"/>
    </source>
</evidence>
<dbReference type="Proteomes" id="UP000640274">
    <property type="component" value="Unassembled WGS sequence"/>
</dbReference>
<evidence type="ECO:0000256" key="8">
    <source>
        <dbReference type="ARBA" id="ARBA00048505"/>
    </source>
</evidence>
<comment type="subcellular location">
    <subcellularLocation>
        <location evidence="1">Cell membrane</location>
        <topology evidence="1">Multi-pass membrane protein</topology>
    </subcellularLocation>
</comment>
<dbReference type="AlphaFoldDB" id="A0A934J575"/>
<comment type="catalytic activity">
    <reaction evidence="8">
        <text>3',5'-cyclic UMP + H2O = UMP + H(+)</text>
        <dbReference type="Rhea" id="RHEA:70575"/>
        <dbReference type="ChEBI" id="CHEBI:15377"/>
        <dbReference type="ChEBI" id="CHEBI:15378"/>
        <dbReference type="ChEBI" id="CHEBI:57865"/>
        <dbReference type="ChEBI" id="CHEBI:184387"/>
    </reaction>
    <physiologicalReaction direction="left-to-right" evidence="8">
        <dbReference type="Rhea" id="RHEA:70576"/>
    </physiologicalReaction>
</comment>
<dbReference type="Pfam" id="PF03772">
    <property type="entry name" value="Competence"/>
    <property type="match status" value="1"/>
</dbReference>
<keyword evidence="5 9" id="KW-0472">Membrane</keyword>
<keyword evidence="2" id="KW-1003">Cell membrane</keyword>
<feature type="transmembrane region" description="Helical" evidence="9">
    <location>
        <begin position="394"/>
        <end position="417"/>
    </location>
</feature>
<feature type="transmembrane region" description="Helical" evidence="9">
    <location>
        <begin position="429"/>
        <end position="452"/>
    </location>
</feature>
<dbReference type="InterPro" id="IPR035681">
    <property type="entry name" value="ComA-like_MBL"/>
</dbReference>
<gene>
    <name evidence="12" type="ORF">JFN88_17880</name>
</gene>
<protein>
    <submittedName>
        <fullName evidence="12">ComEC/Rec2 family competence protein</fullName>
    </submittedName>
</protein>
<keyword evidence="4 9" id="KW-1133">Transmembrane helix</keyword>
<keyword evidence="10" id="KW-0732">Signal</keyword>
<organism evidence="12 13">
    <name type="scientific">Paenibacillus roseus</name>
    <dbReference type="NCBI Taxonomy" id="2798579"/>
    <lineage>
        <taxon>Bacteria</taxon>
        <taxon>Bacillati</taxon>
        <taxon>Bacillota</taxon>
        <taxon>Bacilli</taxon>
        <taxon>Bacillales</taxon>
        <taxon>Paenibacillaceae</taxon>
        <taxon>Paenibacillus</taxon>
    </lineage>
</organism>
<proteinExistence type="predicted"/>
<keyword evidence="3 9" id="KW-0812">Transmembrane</keyword>
<feature type="signal peptide" evidence="10">
    <location>
        <begin position="1"/>
        <end position="20"/>
    </location>
</feature>
<evidence type="ECO:0000256" key="7">
    <source>
        <dbReference type="ARBA" id="ARBA00034301"/>
    </source>
</evidence>
<dbReference type="InterPro" id="IPR004477">
    <property type="entry name" value="ComEC_N"/>
</dbReference>
<evidence type="ECO:0000256" key="3">
    <source>
        <dbReference type="ARBA" id="ARBA00022692"/>
    </source>
</evidence>
<keyword evidence="13" id="KW-1185">Reference proteome</keyword>
<dbReference type="InterPro" id="IPR036866">
    <property type="entry name" value="RibonucZ/Hydroxyglut_hydro"/>
</dbReference>
<feature type="domain" description="Metallo-beta-lactamase" evidence="11">
    <location>
        <begin position="608"/>
        <end position="812"/>
    </location>
</feature>
<dbReference type="Pfam" id="PF00753">
    <property type="entry name" value="Lactamase_B"/>
    <property type="match status" value="1"/>
</dbReference>
<feature type="transmembrane region" description="Helical" evidence="9">
    <location>
        <begin position="269"/>
        <end position="288"/>
    </location>
</feature>
<dbReference type="PANTHER" id="PTHR30619:SF1">
    <property type="entry name" value="RECOMBINATION PROTEIN 2"/>
    <property type="match status" value="1"/>
</dbReference>
<feature type="transmembrane region" description="Helical" evidence="9">
    <location>
        <begin position="495"/>
        <end position="516"/>
    </location>
</feature>
<dbReference type="SUPFAM" id="SSF56281">
    <property type="entry name" value="Metallo-hydrolase/oxidoreductase"/>
    <property type="match status" value="1"/>
</dbReference>
<sequence length="890" mass="98159">MSKRPLVWFVVCWVAGSAAAASLTSSAVLLLGIALAFFLAGLALLGYTGRRLAFICLAAFALAVGERTFVDMRNVTALEEFAGEAVEARIDASFTAGAKLTGTIVSPVAVDGDRASFHILVSLLNREKQPREMKERMLVQVKLFQEEEREIAAGWRRGDQIEVSGELQLPAEATNFGGFDYRRYLHSKRIHWLFKVQGAQAISTRTTSNWTLPAMLGTVDQARGWLAERLDRLYSGQHAGYMKGLVIGMREDMDPAQFQQFSGLGMSHILAISGLHVGVFLYGLTLAMRLFRMTKESTMNVLIVAVPIYVLLAGATPSVTRAGLMAVIGLIAAKRHMLKDGLHILAFAGLAMLIVEPYMLENVSFQFSFLVTAGLILGVPRLRRALPDWKRGRWVLDMTAVSIVAELISFPLTIYYFNTYNLLSLPANLLLVPVISSVSLPLGTVSLLLSLIWQPLGEAAAWLARITNTFTFTTIESLDQISITKLIWPSPSIGWMAVWFVAVLVGIYLLAAAASLRRQLRDEQAGPKEQADHSIDGAAVDLPTQPLGLPLGTGKGTLTGTGYSRTTFRNRRIQAAALAVLIIVMLVYAYSPGRWDKAAVVQFLDVGQGDAILIRTPQNAHILVDGGGTVKFRKNSEEWRERRDPFEVGRKVVVPLLKKRGVQKIDLLVISHLDTDHIGGLQAVIETIPIRKIVWNGTIKPSSDARVLLATALGKGIPVYRACTGIEMKIEPHATLEVLWPRTSCNFNDLEHMPVKEAKDQNGSSVALLLKLYGRSLLLAGDMEAASEKFLLNQLQEEQQNKGPVDLLKLSHHGSRTSTTEEWLQYWQPAAAFISVGRTNTYGHPHPTVTERLDKHEVLTWRTDQHGEIQIKIRDNSMKLRTGLDGRLSN</sequence>
<evidence type="ECO:0000256" key="6">
    <source>
        <dbReference type="ARBA" id="ARBA00034221"/>
    </source>
</evidence>
<dbReference type="InterPro" id="IPR052159">
    <property type="entry name" value="Competence_DNA_uptake"/>
</dbReference>
<dbReference type="CDD" id="cd07731">
    <property type="entry name" value="ComA-like_MBL-fold"/>
    <property type="match status" value="1"/>
</dbReference>
<dbReference type="GO" id="GO:0005886">
    <property type="term" value="C:plasma membrane"/>
    <property type="evidence" value="ECO:0007669"/>
    <property type="project" value="UniProtKB-SubCell"/>
</dbReference>
<evidence type="ECO:0000256" key="4">
    <source>
        <dbReference type="ARBA" id="ARBA00022989"/>
    </source>
</evidence>
<dbReference type="PANTHER" id="PTHR30619">
    <property type="entry name" value="DNA INTERNALIZATION/COMPETENCE PROTEIN COMEC/REC2"/>
    <property type="match status" value="1"/>
</dbReference>
<feature type="transmembrane region" description="Helical" evidence="9">
    <location>
        <begin position="308"/>
        <end position="330"/>
    </location>
</feature>
<comment type="catalytic activity">
    <reaction evidence="6">
        <text>3',5'-cyclic CMP + H2O = CMP + H(+)</text>
        <dbReference type="Rhea" id="RHEA:72675"/>
        <dbReference type="ChEBI" id="CHEBI:15377"/>
        <dbReference type="ChEBI" id="CHEBI:15378"/>
        <dbReference type="ChEBI" id="CHEBI:58003"/>
        <dbReference type="ChEBI" id="CHEBI:60377"/>
    </reaction>
    <physiologicalReaction direction="left-to-right" evidence="6">
        <dbReference type="Rhea" id="RHEA:72676"/>
    </physiologicalReaction>
</comment>
<evidence type="ECO:0000256" key="5">
    <source>
        <dbReference type="ARBA" id="ARBA00023136"/>
    </source>
</evidence>
<comment type="caution">
    <text evidence="12">The sequence shown here is derived from an EMBL/GenBank/DDBJ whole genome shotgun (WGS) entry which is preliminary data.</text>
</comment>
<feature type="transmembrane region" description="Helical" evidence="9">
    <location>
        <begin position="573"/>
        <end position="591"/>
    </location>
</feature>
<dbReference type="EMBL" id="JAELUP010000103">
    <property type="protein sequence ID" value="MBJ6363075.1"/>
    <property type="molecule type" value="Genomic_DNA"/>
</dbReference>
<dbReference type="SMART" id="SM00849">
    <property type="entry name" value="Lactamase_B"/>
    <property type="match status" value="1"/>
</dbReference>
<evidence type="ECO:0000256" key="9">
    <source>
        <dbReference type="SAM" id="Phobius"/>
    </source>
</evidence>
<dbReference type="InterPro" id="IPR001279">
    <property type="entry name" value="Metallo-B-lactamas"/>
</dbReference>